<dbReference type="GO" id="GO:0008236">
    <property type="term" value="F:serine-type peptidase activity"/>
    <property type="evidence" value="ECO:0007669"/>
    <property type="project" value="InterPro"/>
</dbReference>
<evidence type="ECO:0000259" key="1">
    <source>
        <dbReference type="Pfam" id="PF03572"/>
    </source>
</evidence>
<accession>K1UKT1</accession>
<dbReference type="SUPFAM" id="SSF52096">
    <property type="entry name" value="ClpP/crotonase"/>
    <property type="match status" value="1"/>
</dbReference>
<sequence length="104" mass="11159">GPAELFACDMRDFGKAKLVGTATKGNGTMQRVYQLSDGGAVKLTVAEIKPYTSDVYNGVGLTPDYLVELSSQKKNRLALLSHSEDEQYQKANSLLTSSAGADEQ</sequence>
<reference evidence="2" key="1">
    <citation type="journal article" date="2013" name="Environ. Microbiol.">
        <title>Microbiota from the distal guts of lean and obese adolescents exhibit partial functional redundancy besides clear differences in community structure.</title>
        <authorList>
            <person name="Ferrer M."/>
            <person name="Ruiz A."/>
            <person name="Lanza F."/>
            <person name="Haange S.B."/>
            <person name="Oberbach A."/>
            <person name="Till H."/>
            <person name="Bargiela R."/>
            <person name="Campoy C."/>
            <person name="Segura M.T."/>
            <person name="Richter M."/>
            <person name="von Bergen M."/>
            <person name="Seifert J."/>
            <person name="Suarez A."/>
        </authorList>
    </citation>
    <scope>NUCLEOTIDE SEQUENCE</scope>
</reference>
<evidence type="ECO:0000313" key="2">
    <source>
        <dbReference type="EMBL" id="EKC80854.1"/>
    </source>
</evidence>
<dbReference type="GO" id="GO:0006508">
    <property type="term" value="P:proteolysis"/>
    <property type="evidence" value="ECO:0007669"/>
    <property type="project" value="UniProtKB-KW"/>
</dbReference>
<organism evidence="2">
    <name type="scientific">human gut metagenome</name>
    <dbReference type="NCBI Taxonomy" id="408170"/>
    <lineage>
        <taxon>unclassified sequences</taxon>
        <taxon>metagenomes</taxon>
        <taxon>organismal metagenomes</taxon>
    </lineage>
</organism>
<name>K1UKT1_9ZZZZ</name>
<dbReference type="PANTHER" id="PTHR32060">
    <property type="entry name" value="TAIL-SPECIFIC PROTEASE"/>
    <property type="match status" value="1"/>
</dbReference>
<dbReference type="Pfam" id="PF03572">
    <property type="entry name" value="Peptidase_S41"/>
    <property type="match status" value="1"/>
</dbReference>
<keyword evidence="2" id="KW-0378">Hydrolase</keyword>
<keyword evidence="2" id="KW-0645">Protease</keyword>
<gene>
    <name evidence="2" type="ORF">LEA_00949</name>
</gene>
<dbReference type="InterPro" id="IPR029045">
    <property type="entry name" value="ClpP/crotonase-like_dom_sf"/>
</dbReference>
<dbReference type="InterPro" id="IPR005151">
    <property type="entry name" value="Tail-specific_protease"/>
</dbReference>
<dbReference type="GO" id="GO:0004175">
    <property type="term" value="F:endopeptidase activity"/>
    <property type="evidence" value="ECO:0007669"/>
    <property type="project" value="TreeGrafter"/>
</dbReference>
<dbReference type="PANTHER" id="PTHR32060:SF22">
    <property type="entry name" value="CARBOXYL-TERMINAL-PROCESSING PEPTIDASE 3, CHLOROPLASTIC"/>
    <property type="match status" value="1"/>
</dbReference>
<protein>
    <submittedName>
        <fullName evidence="2">Carboxyl-terminal protease</fullName>
    </submittedName>
</protein>
<dbReference type="Gene3D" id="3.90.226.10">
    <property type="entry name" value="2-enoyl-CoA Hydratase, Chain A, domain 1"/>
    <property type="match status" value="1"/>
</dbReference>
<comment type="caution">
    <text evidence="2">The sequence shown here is derived from an EMBL/GenBank/DDBJ whole genome shotgun (WGS) entry which is preliminary data.</text>
</comment>
<dbReference type="AlphaFoldDB" id="K1UKT1"/>
<proteinExistence type="predicted"/>
<feature type="non-terminal residue" evidence="2">
    <location>
        <position position="1"/>
    </location>
</feature>
<dbReference type="EMBL" id="AJWY01000672">
    <property type="protein sequence ID" value="EKC80854.1"/>
    <property type="molecule type" value="Genomic_DNA"/>
</dbReference>
<feature type="domain" description="Tail specific protease" evidence="1">
    <location>
        <begin position="3"/>
        <end position="66"/>
    </location>
</feature>